<comment type="similarity">
    <text evidence="1">Belongs to the ABC transporter superfamily.</text>
</comment>
<dbReference type="Gene3D" id="3.40.50.300">
    <property type="entry name" value="P-loop containing nucleotide triphosphate hydrolases"/>
    <property type="match status" value="1"/>
</dbReference>
<gene>
    <name evidence="6" type="ORF">S03H2_70831</name>
</gene>
<keyword evidence="3" id="KW-0547">Nucleotide-binding</keyword>
<dbReference type="AlphaFoldDB" id="X1L491"/>
<dbReference type="PANTHER" id="PTHR42711">
    <property type="entry name" value="ABC TRANSPORTER ATP-BINDING PROTEIN"/>
    <property type="match status" value="1"/>
</dbReference>
<evidence type="ECO:0000256" key="4">
    <source>
        <dbReference type="ARBA" id="ARBA00022840"/>
    </source>
</evidence>
<sequence length="111" mass="12822">RIYEVPNYKEKISYLAKDFGLEKWLNQYVENFSSGMKMKLALCRTLLLDRKILFLDEPTLGLDVKSIALIIKKLKKLKKTIFLTSHDMGVVEKLCDRIAFINNGKIVKIGT</sequence>
<organism evidence="6">
    <name type="scientific">marine sediment metagenome</name>
    <dbReference type="NCBI Taxonomy" id="412755"/>
    <lineage>
        <taxon>unclassified sequences</taxon>
        <taxon>metagenomes</taxon>
        <taxon>ecological metagenomes</taxon>
    </lineage>
</organism>
<feature type="non-terminal residue" evidence="6">
    <location>
        <position position="1"/>
    </location>
</feature>
<evidence type="ECO:0000313" key="6">
    <source>
        <dbReference type="EMBL" id="GAH97259.1"/>
    </source>
</evidence>
<dbReference type="InterPro" id="IPR027417">
    <property type="entry name" value="P-loop_NTPase"/>
</dbReference>
<feature type="non-terminal residue" evidence="6">
    <location>
        <position position="111"/>
    </location>
</feature>
<protein>
    <recommendedName>
        <fullName evidence="5">ATPase AAA-type core domain-containing protein</fullName>
    </recommendedName>
</protein>
<keyword evidence="4" id="KW-0067">ATP-binding</keyword>
<evidence type="ECO:0000259" key="5">
    <source>
        <dbReference type="Pfam" id="PF13304"/>
    </source>
</evidence>
<keyword evidence="2" id="KW-0813">Transport</keyword>
<proteinExistence type="inferred from homology"/>
<evidence type="ECO:0000256" key="1">
    <source>
        <dbReference type="ARBA" id="ARBA00005417"/>
    </source>
</evidence>
<feature type="domain" description="ATPase AAA-type core" evidence="5">
    <location>
        <begin position="27"/>
        <end position="92"/>
    </location>
</feature>
<accession>X1L491</accession>
<dbReference type="GO" id="GO:0016887">
    <property type="term" value="F:ATP hydrolysis activity"/>
    <property type="evidence" value="ECO:0007669"/>
    <property type="project" value="InterPro"/>
</dbReference>
<evidence type="ECO:0000256" key="3">
    <source>
        <dbReference type="ARBA" id="ARBA00022741"/>
    </source>
</evidence>
<dbReference type="SUPFAM" id="SSF52540">
    <property type="entry name" value="P-loop containing nucleoside triphosphate hydrolases"/>
    <property type="match status" value="1"/>
</dbReference>
<dbReference type="EMBL" id="BARU01047196">
    <property type="protein sequence ID" value="GAH97259.1"/>
    <property type="molecule type" value="Genomic_DNA"/>
</dbReference>
<dbReference type="GO" id="GO:0005524">
    <property type="term" value="F:ATP binding"/>
    <property type="evidence" value="ECO:0007669"/>
    <property type="project" value="UniProtKB-KW"/>
</dbReference>
<evidence type="ECO:0000256" key="2">
    <source>
        <dbReference type="ARBA" id="ARBA00022448"/>
    </source>
</evidence>
<comment type="caution">
    <text evidence="6">The sequence shown here is derived from an EMBL/GenBank/DDBJ whole genome shotgun (WGS) entry which is preliminary data.</text>
</comment>
<dbReference type="InterPro" id="IPR003959">
    <property type="entry name" value="ATPase_AAA_core"/>
</dbReference>
<dbReference type="InterPro" id="IPR050763">
    <property type="entry name" value="ABC_transporter_ATP-binding"/>
</dbReference>
<dbReference type="PANTHER" id="PTHR42711:SF5">
    <property type="entry name" value="ABC TRANSPORTER ATP-BINDING PROTEIN NATA"/>
    <property type="match status" value="1"/>
</dbReference>
<reference evidence="6" key="1">
    <citation type="journal article" date="2014" name="Front. Microbiol.">
        <title>High frequency of phylogenetically diverse reductive dehalogenase-homologous genes in deep subseafloor sedimentary metagenomes.</title>
        <authorList>
            <person name="Kawai M."/>
            <person name="Futagami T."/>
            <person name="Toyoda A."/>
            <person name="Takaki Y."/>
            <person name="Nishi S."/>
            <person name="Hori S."/>
            <person name="Arai W."/>
            <person name="Tsubouchi T."/>
            <person name="Morono Y."/>
            <person name="Uchiyama I."/>
            <person name="Ito T."/>
            <person name="Fujiyama A."/>
            <person name="Inagaki F."/>
            <person name="Takami H."/>
        </authorList>
    </citation>
    <scope>NUCLEOTIDE SEQUENCE</scope>
    <source>
        <strain evidence="6">Expedition CK06-06</strain>
    </source>
</reference>
<name>X1L491_9ZZZZ</name>
<dbReference type="Pfam" id="PF13304">
    <property type="entry name" value="AAA_21"/>
    <property type="match status" value="1"/>
</dbReference>